<dbReference type="RefSeq" id="WP_207299021.1">
    <property type="nucleotide sequence ID" value="NZ_CP071444.1"/>
</dbReference>
<organism evidence="1 2">
    <name type="scientific">Alkalibacter rhizosphaerae</name>
    <dbReference type="NCBI Taxonomy" id="2815577"/>
    <lineage>
        <taxon>Bacteria</taxon>
        <taxon>Bacillati</taxon>
        <taxon>Bacillota</taxon>
        <taxon>Clostridia</taxon>
        <taxon>Eubacteriales</taxon>
        <taxon>Eubacteriaceae</taxon>
        <taxon>Alkalibacter</taxon>
    </lineage>
</organism>
<reference evidence="1" key="1">
    <citation type="submission" date="2021-03" db="EMBL/GenBank/DDBJ databases">
        <title>Alkalibacter marinus sp. nov., isolated from tidal flat sediment.</title>
        <authorList>
            <person name="Namirimu T."/>
            <person name="Yang J.-A."/>
            <person name="Yang S.-H."/>
            <person name="Kim Y.-J."/>
            <person name="Kwon K.K."/>
        </authorList>
    </citation>
    <scope>NUCLEOTIDE SEQUENCE</scope>
    <source>
        <strain evidence="1">ES005</strain>
    </source>
</reference>
<accession>A0A974XD88</accession>
<gene>
    <name evidence="1" type="ORF">J0B03_07500</name>
</gene>
<name>A0A974XD88_9FIRM</name>
<evidence type="ECO:0000313" key="1">
    <source>
        <dbReference type="EMBL" id="QSX07679.1"/>
    </source>
</evidence>
<dbReference type="KEGG" id="alka:J0B03_07500"/>
<keyword evidence="2" id="KW-1185">Reference proteome</keyword>
<proteinExistence type="predicted"/>
<protein>
    <submittedName>
        <fullName evidence="1">Nuclear transport factor 2 family protein</fullName>
    </submittedName>
</protein>
<dbReference type="AlphaFoldDB" id="A0A974XD88"/>
<dbReference type="Gene3D" id="3.10.450.50">
    <property type="match status" value="1"/>
</dbReference>
<dbReference type="SUPFAM" id="SSF54427">
    <property type="entry name" value="NTF2-like"/>
    <property type="match status" value="1"/>
</dbReference>
<dbReference type="Proteomes" id="UP000663499">
    <property type="component" value="Chromosome"/>
</dbReference>
<sequence>MILETYIERMNQGDHQGVSELFTSDCHFNDGGARTIGVDDLVVDGSEALKEAFKSVFEAYKVRSEIVKLNANSMEYDVYLGDVKLECIGCATLQDGLIKEYIVRPR</sequence>
<dbReference type="InterPro" id="IPR032710">
    <property type="entry name" value="NTF2-like_dom_sf"/>
</dbReference>
<dbReference type="EMBL" id="CP071444">
    <property type="protein sequence ID" value="QSX07679.1"/>
    <property type="molecule type" value="Genomic_DNA"/>
</dbReference>
<evidence type="ECO:0000313" key="2">
    <source>
        <dbReference type="Proteomes" id="UP000663499"/>
    </source>
</evidence>